<keyword evidence="4 8" id="KW-0812">Transmembrane</keyword>
<protein>
    <submittedName>
        <fullName evidence="10">DedA family protein</fullName>
    </submittedName>
</protein>
<evidence type="ECO:0000256" key="5">
    <source>
        <dbReference type="ARBA" id="ARBA00022989"/>
    </source>
</evidence>
<evidence type="ECO:0000256" key="6">
    <source>
        <dbReference type="ARBA" id="ARBA00023136"/>
    </source>
</evidence>
<dbReference type="PANTHER" id="PTHR42709">
    <property type="entry name" value="ALKALINE PHOSPHATASE LIKE PROTEIN"/>
    <property type="match status" value="1"/>
</dbReference>
<evidence type="ECO:0000259" key="9">
    <source>
        <dbReference type="Pfam" id="PF09335"/>
    </source>
</evidence>
<comment type="subcellular location">
    <subcellularLocation>
        <location evidence="1">Cell membrane</location>
        <topology evidence="1">Multi-pass membrane protein</topology>
    </subcellularLocation>
</comment>
<reference evidence="10 11" key="1">
    <citation type="submission" date="2018-01" db="EMBL/GenBank/DDBJ databases">
        <title>Draft genome sequence of Jiangella sp. GTF31.</title>
        <authorList>
            <person name="Sahin N."/>
            <person name="Ay H."/>
            <person name="Saygin H."/>
        </authorList>
    </citation>
    <scope>NUCLEOTIDE SEQUENCE [LARGE SCALE GENOMIC DNA]</scope>
    <source>
        <strain evidence="10 11">GTF31</strain>
    </source>
</reference>
<keyword evidence="6 8" id="KW-0472">Membrane</keyword>
<evidence type="ECO:0000256" key="4">
    <source>
        <dbReference type="ARBA" id="ARBA00022692"/>
    </source>
</evidence>
<evidence type="ECO:0000256" key="1">
    <source>
        <dbReference type="ARBA" id="ARBA00004651"/>
    </source>
</evidence>
<keyword evidence="3" id="KW-1003">Cell membrane</keyword>
<proteinExistence type="inferred from homology"/>
<dbReference type="InterPro" id="IPR051311">
    <property type="entry name" value="DedA_domain"/>
</dbReference>
<sequence length="303" mass="32898">MRTPSSAMEAERASRGFGSRVDGSEHDGKVTAGMQNQSAEGDADPTRHVGAARATATGDASPNKEVPSRRPKLSTWTSTPWPERYRPWRGRATRTDVVLMAAFVAVLVFGLAVRPIKPFLLASHPVMLEVLTGDLLAIGAGAAFARIGEAPLWLVVIAGAVGMAKFDWLTWWAGRQWGEGIIQMFTTRERARRYVERSTKLNPWIVRIAVVVAVLPGVPTPIVYAIAGMAGMRLITFLALDLVSVLVVTGLVAGLGYQLGQNAIDVVLLVDRYASLVSLTLIGATFLLPLLRARLRRRHRVIS</sequence>
<gene>
    <name evidence="10" type="ORF">C1I92_02280</name>
</gene>
<evidence type="ECO:0000313" key="10">
    <source>
        <dbReference type="EMBL" id="PZF86037.1"/>
    </source>
</evidence>
<feature type="transmembrane region" description="Helical" evidence="8">
    <location>
        <begin position="204"/>
        <end position="227"/>
    </location>
</feature>
<dbReference type="InterPro" id="IPR032816">
    <property type="entry name" value="VTT_dom"/>
</dbReference>
<feature type="transmembrane region" description="Helical" evidence="8">
    <location>
        <begin position="234"/>
        <end position="253"/>
    </location>
</feature>
<comment type="caution">
    <text evidence="10">The sequence shown here is derived from an EMBL/GenBank/DDBJ whole genome shotgun (WGS) entry which is preliminary data.</text>
</comment>
<feature type="transmembrane region" description="Helical" evidence="8">
    <location>
        <begin position="97"/>
        <end position="114"/>
    </location>
</feature>
<organism evidence="10 11">
    <name type="scientific">Jiangella anatolica</name>
    <dbReference type="NCBI Taxonomy" id="2670374"/>
    <lineage>
        <taxon>Bacteria</taxon>
        <taxon>Bacillati</taxon>
        <taxon>Actinomycetota</taxon>
        <taxon>Actinomycetes</taxon>
        <taxon>Jiangellales</taxon>
        <taxon>Jiangellaceae</taxon>
        <taxon>Jiangella</taxon>
    </lineage>
</organism>
<dbReference type="PANTHER" id="PTHR42709:SF6">
    <property type="entry name" value="UNDECAPRENYL PHOSPHATE TRANSPORTER A"/>
    <property type="match status" value="1"/>
</dbReference>
<feature type="region of interest" description="Disordered" evidence="7">
    <location>
        <begin position="1"/>
        <end position="77"/>
    </location>
</feature>
<evidence type="ECO:0000256" key="7">
    <source>
        <dbReference type="SAM" id="MobiDB-lite"/>
    </source>
</evidence>
<dbReference type="Proteomes" id="UP000248764">
    <property type="component" value="Unassembled WGS sequence"/>
</dbReference>
<keyword evidence="5 8" id="KW-1133">Transmembrane helix</keyword>
<name>A0A2W2CCL4_9ACTN</name>
<dbReference type="EMBL" id="POTW01000004">
    <property type="protein sequence ID" value="PZF86037.1"/>
    <property type="molecule type" value="Genomic_DNA"/>
</dbReference>
<dbReference type="AlphaFoldDB" id="A0A2W2CCL4"/>
<feature type="transmembrane region" description="Helical" evidence="8">
    <location>
        <begin position="152"/>
        <end position="174"/>
    </location>
</feature>
<keyword evidence="11" id="KW-1185">Reference proteome</keyword>
<feature type="domain" description="VTT" evidence="9">
    <location>
        <begin position="133"/>
        <end position="258"/>
    </location>
</feature>
<comment type="similarity">
    <text evidence="2">Belongs to the DedA family.</text>
</comment>
<evidence type="ECO:0000256" key="8">
    <source>
        <dbReference type="SAM" id="Phobius"/>
    </source>
</evidence>
<evidence type="ECO:0000313" key="11">
    <source>
        <dbReference type="Proteomes" id="UP000248764"/>
    </source>
</evidence>
<evidence type="ECO:0000256" key="3">
    <source>
        <dbReference type="ARBA" id="ARBA00022475"/>
    </source>
</evidence>
<evidence type="ECO:0000256" key="2">
    <source>
        <dbReference type="ARBA" id="ARBA00010792"/>
    </source>
</evidence>
<dbReference type="Pfam" id="PF09335">
    <property type="entry name" value="VTT_dom"/>
    <property type="match status" value="1"/>
</dbReference>
<feature type="transmembrane region" description="Helical" evidence="8">
    <location>
        <begin position="273"/>
        <end position="291"/>
    </location>
</feature>
<feature type="transmembrane region" description="Helical" evidence="8">
    <location>
        <begin position="126"/>
        <end position="145"/>
    </location>
</feature>
<accession>A0A2W2CCL4</accession>
<dbReference type="GO" id="GO:0005886">
    <property type="term" value="C:plasma membrane"/>
    <property type="evidence" value="ECO:0007669"/>
    <property type="project" value="UniProtKB-SubCell"/>
</dbReference>